<keyword evidence="1" id="KW-0732">Signal</keyword>
<protein>
    <submittedName>
        <fullName evidence="2">Uncharacterized LOC107574117</fullName>
    </submittedName>
</protein>
<evidence type="ECO:0000256" key="1">
    <source>
        <dbReference type="SAM" id="SignalP"/>
    </source>
</evidence>
<sequence>MLPFTLHFILLFTEIMEHLHTSLILLPLFCSLSAGKSFFTHLGTRCIDDCKSDSGVFKCKTFDKDGTCQEMYCSPQENMDYWGRQCEADSMCGRHGQDYYWCKINIFTWGYCGLVMENKNHYGSHTGALCYDYCDKREEDYYWCHTVQGWDYYWDYCSPDVDVTYKGKPCRSYHSCGPHDYNYNWCWTSESEYDYCGPVESGECTYITSRHRNRRAPDDKVVICTKMDKGNKKITTFTAKPAPNAIADGSQWRNEAENLISRWENNYLVDQARSNLIHSDNLRIDMQGIINHNNQLYHNLQIQVNVRRRSGQSTTVSQIIVPRGIPRRYIRRALLESFRRRARVLIEVSTLNQC</sequence>
<feature type="chain" id="PRO_5025597088" evidence="1">
    <location>
        <begin position="22"/>
        <end position="354"/>
    </location>
</feature>
<feature type="signal peptide" evidence="1">
    <location>
        <begin position="1"/>
        <end position="21"/>
    </location>
</feature>
<proteinExistence type="predicted"/>
<reference evidence="2" key="1">
    <citation type="submission" date="2025-08" db="UniProtKB">
        <authorList>
            <consortium name="Ensembl"/>
        </authorList>
    </citation>
    <scope>IDENTIFICATION</scope>
</reference>
<dbReference type="AlphaFoldDB" id="A0A672L399"/>
<organism evidence="2 3">
    <name type="scientific">Sinocyclocheilus grahami</name>
    <name type="common">Dianchi golden-line fish</name>
    <name type="synonym">Barbus grahami</name>
    <dbReference type="NCBI Taxonomy" id="75366"/>
    <lineage>
        <taxon>Eukaryota</taxon>
        <taxon>Metazoa</taxon>
        <taxon>Chordata</taxon>
        <taxon>Craniata</taxon>
        <taxon>Vertebrata</taxon>
        <taxon>Euteleostomi</taxon>
        <taxon>Actinopterygii</taxon>
        <taxon>Neopterygii</taxon>
        <taxon>Teleostei</taxon>
        <taxon>Ostariophysi</taxon>
        <taxon>Cypriniformes</taxon>
        <taxon>Cyprinidae</taxon>
        <taxon>Cyprininae</taxon>
        <taxon>Sinocyclocheilus</taxon>
    </lineage>
</organism>
<evidence type="ECO:0000313" key="2">
    <source>
        <dbReference type="Ensembl" id="ENSSGRP00000018668.1"/>
    </source>
</evidence>
<evidence type="ECO:0000313" key="3">
    <source>
        <dbReference type="Proteomes" id="UP000472262"/>
    </source>
</evidence>
<dbReference type="InParanoid" id="A0A672L399"/>
<dbReference type="InterPro" id="IPR053358">
    <property type="entry name" value="Diff-assoc_signaling"/>
</dbReference>
<dbReference type="PANTHER" id="PTHR34261">
    <property type="entry name" value="APC REGULATOR OF WNT-SIGNALING PATHWAY-RELATED"/>
    <property type="match status" value="1"/>
</dbReference>
<gene>
    <name evidence="2" type="primary">LOC107574117</name>
</gene>
<name>A0A672L399_SINGR</name>
<dbReference type="OMA" id="PGECRYS"/>
<accession>A0A672L399</accession>
<dbReference type="PANTHER" id="PTHR34261:SF1">
    <property type="entry name" value="TUBULIN POLYMERIZATION-PROMOTING PROTEIN"/>
    <property type="match status" value="1"/>
</dbReference>
<reference evidence="2" key="2">
    <citation type="submission" date="2025-09" db="UniProtKB">
        <authorList>
            <consortium name="Ensembl"/>
        </authorList>
    </citation>
    <scope>IDENTIFICATION</scope>
</reference>
<dbReference type="Ensembl" id="ENSSGRT00000020161.1">
    <property type="protein sequence ID" value="ENSSGRP00000018668.1"/>
    <property type="gene ID" value="ENSSGRG00000011313.1"/>
</dbReference>
<keyword evidence="3" id="KW-1185">Reference proteome</keyword>
<dbReference type="Proteomes" id="UP000472262">
    <property type="component" value="Unassembled WGS sequence"/>
</dbReference>